<reference evidence="3" key="2">
    <citation type="submission" date="2002-06" db="EMBL/GenBank/DDBJ databases">
        <title>Oryza sativa nipponbare(GA3) genomic DNA, chromosome 2, BAC clone:OSJNBa0081C13.</title>
        <authorList>
            <person name="Sasaki T."/>
            <person name="Matsumoto T."/>
            <person name="Katayose Y."/>
        </authorList>
    </citation>
    <scope>NUCLEOTIDE SEQUENCE</scope>
</reference>
<evidence type="ECO:0000313" key="4">
    <source>
        <dbReference type="Proteomes" id="UP000000763"/>
    </source>
</evidence>
<sequence length="63" mass="6962">MTSAFPAGFRRRRLAGGKPSSVHTPPTSMTRRRQSIASLSQPNQSKKSKCPELYGRVKAETDD</sequence>
<name>Q6Z0Z2_ORYSJ</name>
<evidence type="ECO:0000256" key="1">
    <source>
        <dbReference type="SAM" id="MobiDB-lite"/>
    </source>
</evidence>
<reference evidence="2" key="1">
    <citation type="submission" date="2002-02" db="EMBL/GenBank/DDBJ databases">
        <title>Oryza sativa nipponbare(GA3) genomic DNA, chromosome 2, PAC clone:P0585B01.</title>
        <authorList>
            <person name="Sasaki T."/>
            <person name="Matsumoto T."/>
            <person name="Yamamoto K."/>
        </authorList>
    </citation>
    <scope>NUCLEOTIDE SEQUENCE</scope>
</reference>
<reference evidence="4" key="3">
    <citation type="journal article" date="2005" name="Nature">
        <title>The map-based sequence of the rice genome.</title>
        <authorList>
            <consortium name="International rice genome sequencing project (IRGSP)"/>
            <person name="Matsumoto T."/>
            <person name="Wu J."/>
            <person name="Kanamori H."/>
            <person name="Katayose Y."/>
            <person name="Fujisawa M."/>
            <person name="Namiki N."/>
            <person name="Mizuno H."/>
            <person name="Yamamoto K."/>
            <person name="Antonio B.A."/>
            <person name="Baba T."/>
            <person name="Sakata K."/>
            <person name="Nagamura Y."/>
            <person name="Aoki H."/>
            <person name="Arikawa K."/>
            <person name="Arita K."/>
            <person name="Bito T."/>
            <person name="Chiden Y."/>
            <person name="Fujitsuka N."/>
            <person name="Fukunaka R."/>
            <person name="Hamada M."/>
            <person name="Harada C."/>
            <person name="Hayashi A."/>
            <person name="Hijishita S."/>
            <person name="Honda M."/>
            <person name="Hosokawa S."/>
            <person name="Ichikawa Y."/>
            <person name="Idonuma A."/>
            <person name="Iijima M."/>
            <person name="Ikeda M."/>
            <person name="Ikeno M."/>
            <person name="Ito K."/>
            <person name="Ito S."/>
            <person name="Ito T."/>
            <person name="Ito Y."/>
            <person name="Ito Y."/>
            <person name="Iwabuchi A."/>
            <person name="Kamiya K."/>
            <person name="Karasawa W."/>
            <person name="Kurita K."/>
            <person name="Katagiri S."/>
            <person name="Kikuta A."/>
            <person name="Kobayashi H."/>
            <person name="Kobayashi N."/>
            <person name="Machita K."/>
            <person name="Maehara T."/>
            <person name="Masukawa M."/>
            <person name="Mizubayashi T."/>
            <person name="Mukai Y."/>
            <person name="Nagasaki H."/>
            <person name="Nagata Y."/>
            <person name="Naito S."/>
            <person name="Nakashima M."/>
            <person name="Nakama Y."/>
            <person name="Nakamichi Y."/>
            <person name="Nakamura M."/>
            <person name="Meguro A."/>
            <person name="Negishi M."/>
            <person name="Ohta I."/>
            <person name="Ohta T."/>
            <person name="Okamoto M."/>
            <person name="Ono N."/>
            <person name="Saji S."/>
            <person name="Sakaguchi M."/>
            <person name="Sakai K."/>
            <person name="Shibata M."/>
            <person name="Shimokawa T."/>
            <person name="Song J."/>
            <person name="Takazaki Y."/>
            <person name="Terasawa K."/>
            <person name="Tsugane M."/>
            <person name="Tsuji K."/>
            <person name="Ueda S."/>
            <person name="Waki K."/>
            <person name="Yamagata H."/>
            <person name="Yamamoto M."/>
            <person name="Yamamoto S."/>
            <person name="Yamane H."/>
            <person name="Yoshiki S."/>
            <person name="Yoshihara R."/>
            <person name="Yukawa K."/>
            <person name="Zhong H."/>
            <person name="Yano M."/>
            <person name="Yuan Q."/>
            <person name="Ouyang S."/>
            <person name="Liu J."/>
            <person name="Jones K.M."/>
            <person name="Gansberger K."/>
            <person name="Moffat K."/>
            <person name="Hill J."/>
            <person name="Bera J."/>
            <person name="Fadrosh D."/>
            <person name="Jin S."/>
            <person name="Johri S."/>
            <person name="Kim M."/>
            <person name="Overton L."/>
            <person name="Reardon M."/>
            <person name="Tsitrin T."/>
            <person name="Vuong H."/>
            <person name="Weaver B."/>
            <person name="Ciecko A."/>
            <person name="Tallon L."/>
            <person name="Jackson J."/>
            <person name="Pai G."/>
            <person name="Aken S.V."/>
            <person name="Utterback T."/>
            <person name="Reidmuller S."/>
            <person name="Feldblyum T."/>
            <person name="Hsiao J."/>
            <person name="Zismann V."/>
            <person name="Iobst S."/>
            <person name="de Vazeille A.R."/>
            <person name="Buell C.R."/>
            <person name="Ying K."/>
            <person name="Li Y."/>
            <person name="Lu T."/>
            <person name="Huang Y."/>
            <person name="Zhao Q."/>
            <person name="Feng Q."/>
            <person name="Zhang L."/>
            <person name="Zhu J."/>
            <person name="Weng Q."/>
            <person name="Mu J."/>
            <person name="Lu Y."/>
            <person name="Fan D."/>
            <person name="Liu Y."/>
            <person name="Guan J."/>
            <person name="Zhang Y."/>
            <person name="Yu S."/>
            <person name="Liu X."/>
            <person name="Zhang Y."/>
            <person name="Hong G."/>
            <person name="Han B."/>
            <person name="Choisne N."/>
            <person name="Demange N."/>
            <person name="Orjeda G."/>
            <person name="Samain S."/>
            <person name="Cattolico L."/>
            <person name="Pelletier E."/>
            <person name="Couloux A."/>
            <person name="Segurens B."/>
            <person name="Wincker P."/>
            <person name="D'Hont A."/>
            <person name="Scarpelli C."/>
            <person name="Weissenbach J."/>
            <person name="Salanoubat M."/>
            <person name="Quetier F."/>
            <person name="Yu Y."/>
            <person name="Kim H.R."/>
            <person name="Rambo T."/>
            <person name="Currie J."/>
            <person name="Collura K."/>
            <person name="Luo M."/>
            <person name="Yang T."/>
            <person name="Ammiraju J.S.S."/>
            <person name="Engler F."/>
            <person name="Soderlund C."/>
            <person name="Wing R.A."/>
            <person name="Palmer L.E."/>
            <person name="de la Bastide M."/>
            <person name="Spiegel L."/>
            <person name="Nascimento L."/>
            <person name="Zutavern T."/>
            <person name="O'Shaughnessy A."/>
            <person name="Dike S."/>
            <person name="Dedhia N."/>
            <person name="Preston R."/>
            <person name="Balija V."/>
            <person name="McCombie W.R."/>
            <person name="Chow T."/>
            <person name="Chen H."/>
            <person name="Chung M."/>
            <person name="Chen C."/>
            <person name="Shaw J."/>
            <person name="Wu H."/>
            <person name="Hsiao K."/>
            <person name="Chao Y."/>
            <person name="Chu M."/>
            <person name="Cheng C."/>
            <person name="Hour A."/>
            <person name="Lee P."/>
            <person name="Lin S."/>
            <person name="Lin Y."/>
            <person name="Liou J."/>
            <person name="Liu S."/>
            <person name="Hsing Y."/>
            <person name="Raghuvanshi S."/>
            <person name="Mohanty A."/>
            <person name="Bharti A.K."/>
            <person name="Gaur A."/>
            <person name="Gupta V."/>
            <person name="Kumar D."/>
            <person name="Ravi V."/>
            <person name="Vij S."/>
            <person name="Kapur A."/>
            <person name="Khurana P."/>
            <person name="Khurana P."/>
            <person name="Khurana J.P."/>
            <person name="Tyagi A.K."/>
            <person name="Gaikwad K."/>
            <person name="Singh A."/>
            <person name="Dalal V."/>
            <person name="Srivastava S."/>
            <person name="Dixit A."/>
            <person name="Pal A.K."/>
            <person name="Ghazi I.A."/>
            <person name="Yadav M."/>
            <person name="Pandit A."/>
            <person name="Bhargava A."/>
            <person name="Sureshbabu K."/>
            <person name="Batra K."/>
            <person name="Sharma T.R."/>
            <person name="Mohapatra T."/>
            <person name="Singh N.K."/>
            <person name="Messing J."/>
            <person name="Nelson A.B."/>
            <person name="Fuks G."/>
            <person name="Kavchok S."/>
            <person name="Keizer G."/>
            <person name="Linton E."/>
            <person name="Llaca V."/>
            <person name="Song R."/>
            <person name="Tanyolac B."/>
            <person name="Young S."/>
            <person name="Ho-Il K."/>
            <person name="Hahn J.H."/>
            <person name="Sangsakoo G."/>
            <person name="Vanavichit A."/>
            <person name="de Mattos Luiz.A.T."/>
            <person name="Zimmer P.D."/>
            <person name="Malone G."/>
            <person name="Dellagostin O."/>
            <person name="de Oliveira A.C."/>
            <person name="Bevan M."/>
            <person name="Bancroft I."/>
            <person name="Minx P."/>
            <person name="Cordum H."/>
            <person name="Wilson R."/>
            <person name="Cheng Z."/>
            <person name="Jin W."/>
            <person name="Jiang J."/>
            <person name="Leong S.A."/>
            <person name="Iwama H."/>
            <person name="Gojobori T."/>
            <person name="Itoh T."/>
            <person name="Niimura Y."/>
            <person name="Fujii Y."/>
            <person name="Habara T."/>
            <person name="Sakai H."/>
            <person name="Sato Y."/>
            <person name="Wilson G."/>
            <person name="Kumar K."/>
            <person name="McCouch S."/>
            <person name="Juretic N."/>
            <person name="Hoen D."/>
            <person name="Wright S."/>
            <person name="Bruskiewich R."/>
            <person name="Bureau T."/>
            <person name="Miyao A."/>
            <person name="Hirochika H."/>
            <person name="Nishikawa T."/>
            <person name="Kadowaki K."/>
            <person name="Sugiura M."/>
            <person name="Burr B."/>
            <person name="Sasaki T."/>
        </authorList>
    </citation>
    <scope>NUCLEOTIDE SEQUENCE [LARGE SCALE GENOMIC DNA]</scope>
    <source>
        <strain evidence="4">cv. Nipponbare</strain>
    </source>
</reference>
<accession>Q6Z0Z2</accession>
<dbReference type="EMBL" id="AP005474">
    <property type="protein sequence ID" value="BAD10359.1"/>
    <property type="molecule type" value="Genomic_DNA"/>
</dbReference>
<organism evidence="3 4">
    <name type="scientific">Oryza sativa subsp. japonica</name>
    <name type="common">Rice</name>
    <dbReference type="NCBI Taxonomy" id="39947"/>
    <lineage>
        <taxon>Eukaryota</taxon>
        <taxon>Viridiplantae</taxon>
        <taxon>Streptophyta</taxon>
        <taxon>Embryophyta</taxon>
        <taxon>Tracheophyta</taxon>
        <taxon>Spermatophyta</taxon>
        <taxon>Magnoliopsida</taxon>
        <taxon>Liliopsida</taxon>
        <taxon>Poales</taxon>
        <taxon>Poaceae</taxon>
        <taxon>BOP clade</taxon>
        <taxon>Oryzoideae</taxon>
        <taxon>Oryzeae</taxon>
        <taxon>Oryzinae</taxon>
        <taxon>Oryza</taxon>
        <taxon>Oryza sativa</taxon>
    </lineage>
</organism>
<feature type="region of interest" description="Disordered" evidence="1">
    <location>
        <begin position="1"/>
        <end position="63"/>
    </location>
</feature>
<evidence type="ECO:0000313" key="3">
    <source>
        <dbReference type="EMBL" id="BAD10359.1"/>
    </source>
</evidence>
<gene>
    <name evidence="3" type="ORF">OSJNBa0081C13.3</name>
    <name evidence="2" type="ORF">P0585B01.30</name>
</gene>
<evidence type="ECO:0000313" key="2">
    <source>
        <dbReference type="EMBL" id="BAD10099.1"/>
    </source>
</evidence>
<feature type="compositionally biased region" description="Polar residues" evidence="1">
    <location>
        <begin position="21"/>
        <end position="45"/>
    </location>
</feature>
<proteinExistence type="predicted"/>
<dbReference type="AlphaFoldDB" id="Q6Z0Z2"/>
<reference evidence="4" key="4">
    <citation type="journal article" date="2008" name="Nucleic Acids Res.">
        <title>The rice annotation project database (RAP-DB): 2008 update.</title>
        <authorList>
            <consortium name="The rice annotation project (RAP)"/>
        </authorList>
    </citation>
    <scope>GENOME REANNOTATION</scope>
    <source>
        <strain evidence="4">cv. Nipponbare</strain>
    </source>
</reference>
<dbReference type="Proteomes" id="UP000000763">
    <property type="component" value="Chromosome 2"/>
</dbReference>
<dbReference type="EMBL" id="AP004799">
    <property type="protein sequence ID" value="BAD10099.1"/>
    <property type="molecule type" value="Genomic_DNA"/>
</dbReference>
<protein>
    <submittedName>
        <fullName evidence="3">Uncharacterized protein</fullName>
    </submittedName>
</protein>